<reference evidence="2" key="1">
    <citation type="journal article" date="2023" name="Insect Mol. Biol.">
        <title>Genome sequencing provides insights into the evolution of gene families encoding plant cell wall-degrading enzymes in longhorned beetles.</title>
        <authorList>
            <person name="Shin N.R."/>
            <person name="Okamura Y."/>
            <person name="Kirsch R."/>
            <person name="Pauchet Y."/>
        </authorList>
    </citation>
    <scope>NUCLEOTIDE SEQUENCE</scope>
    <source>
        <strain evidence="2">MMC_N1</strain>
    </source>
</reference>
<protein>
    <submittedName>
        <fullName evidence="2">Uncharacterized protein</fullName>
    </submittedName>
</protein>
<sequence>MGLGVRIRSLNERNIEKEKIRISYFYLYFSILEKKKILGKYAIVAAILYITILFVIYAFIARIKMTDLT</sequence>
<evidence type="ECO:0000256" key="1">
    <source>
        <dbReference type="SAM" id="Phobius"/>
    </source>
</evidence>
<keyword evidence="3" id="KW-1185">Reference proteome</keyword>
<proteinExistence type="predicted"/>
<keyword evidence="1" id="KW-0812">Transmembrane</keyword>
<evidence type="ECO:0000313" key="3">
    <source>
        <dbReference type="Proteomes" id="UP001162164"/>
    </source>
</evidence>
<dbReference type="Proteomes" id="UP001162164">
    <property type="component" value="Unassembled WGS sequence"/>
</dbReference>
<accession>A0ABQ9JS01</accession>
<comment type="caution">
    <text evidence="2">The sequence shown here is derived from an EMBL/GenBank/DDBJ whole genome shotgun (WGS) entry which is preliminary data.</text>
</comment>
<feature type="transmembrane region" description="Helical" evidence="1">
    <location>
        <begin position="41"/>
        <end position="60"/>
    </location>
</feature>
<keyword evidence="1" id="KW-1133">Transmembrane helix</keyword>
<gene>
    <name evidence="2" type="ORF">NQ317_018021</name>
</gene>
<organism evidence="2 3">
    <name type="scientific">Molorchus minor</name>
    <dbReference type="NCBI Taxonomy" id="1323400"/>
    <lineage>
        <taxon>Eukaryota</taxon>
        <taxon>Metazoa</taxon>
        <taxon>Ecdysozoa</taxon>
        <taxon>Arthropoda</taxon>
        <taxon>Hexapoda</taxon>
        <taxon>Insecta</taxon>
        <taxon>Pterygota</taxon>
        <taxon>Neoptera</taxon>
        <taxon>Endopterygota</taxon>
        <taxon>Coleoptera</taxon>
        <taxon>Polyphaga</taxon>
        <taxon>Cucujiformia</taxon>
        <taxon>Chrysomeloidea</taxon>
        <taxon>Cerambycidae</taxon>
        <taxon>Lamiinae</taxon>
        <taxon>Monochamini</taxon>
        <taxon>Molorchus</taxon>
    </lineage>
</organism>
<evidence type="ECO:0000313" key="2">
    <source>
        <dbReference type="EMBL" id="KAJ8981049.1"/>
    </source>
</evidence>
<keyword evidence="1" id="KW-0472">Membrane</keyword>
<dbReference type="EMBL" id="JAPWTJ010000208">
    <property type="protein sequence ID" value="KAJ8981049.1"/>
    <property type="molecule type" value="Genomic_DNA"/>
</dbReference>
<name>A0ABQ9JS01_9CUCU</name>